<evidence type="ECO:0000256" key="1">
    <source>
        <dbReference type="SAM" id="MobiDB-lite"/>
    </source>
</evidence>
<organism evidence="2">
    <name type="scientific">uncultured bacterium CBNPD1 BAC clone 1664</name>
    <dbReference type="NCBI Taxonomy" id="417310"/>
    <lineage>
        <taxon>Bacteria</taxon>
        <taxon>environmental samples</taxon>
    </lineage>
</organism>
<accession>B1N6M7</accession>
<reference evidence="2" key="1">
    <citation type="journal article" date="2008" name="FEMS Microbiol. Ecol.">
        <title>Metagenomic analysis of a freshwater toxic cyanobacteria bloom.</title>
        <authorList>
            <person name="Pope P.B."/>
            <person name="Patel B.K."/>
        </authorList>
    </citation>
    <scope>NUCLEOTIDE SEQUENCE</scope>
</reference>
<dbReference type="EMBL" id="EF157671">
    <property type="protein sequence ID" value="ABM53573.1"/>
    <property type="molecule type" value="Genomic_DNA"/>
</dbReference>
<dbReference type="AlphaFoldDB" id="B1N6M7"/>
<feature type="compositionally biased region" description="Basic and acidic residues" evidence="1">
    <location>
        <begin position="145"/>
        <end position="157"/>
    </location>
</feature>
<protein>
    <submittedName>
        <fullName evidence="2">Uncharacterized protein</fullName>
    </submittedName>
</protein>
<feature type="region of interest" description="Disordered" evidence="1">
    <location>
        <begin position="95"/>
        <end position="160"/>
    </location>
</feature>
<proteinExistence type="predicted"/>
<sequence>MDLLSLGRVVVLHRDQPDLPGAEVEGLEDVELGAFRVDGQVVDAPRRAPVRQEVIERDGGHLVALALRPGAGQAVALGEGVDGGMGRDGRLVEDQGLPRPRPDAPVVYEAGPVAPQGRVPDARRLGEDAVPAQPGLQGPGVGEPDPVRRPELHEEPAGPHLRLVGHPKVLQELAVAPGGVIHAELEEGDLLVLAGIGIPQADHQEQEVGAADRHHVGHSLFGLRARPSMARARRGDGDLRAKFGGPWPPVRSVFVV</sequence>
<name>B1N6M7_9BACT</name>
<evidence type="ECO:0000313" key="2">
    <source>
        <dbReference type="EMBL" id="ABM53573.1"/>
    </source>
</evidence>